<feature type="non-terminal residue" evidence="1">
    <location>
        <position position="156"/>
    </location>
</feature>
<name>A0A0A1TZ86_ENTIV</name>
<evidence type="ECO:0000313" key="1">
    <source>
        <dbReference type="EMBL" id="ELP86864.1"/>
    </source>
</evidence>
<dbReference type="Proteomes" id="UP000014680">
    <property type="component" value="Unassembled WGS sequence"/>
</dbReference>
<dbReference type="RefSeq" id="XP_004253635.1">
    <property type="nucleotide sequence ID" value="XM_004253587.1"/>
</dbReference>
<gene>
    <name evidence="1" type="ORF">EIN_044120</name>
</gene>
<accession>A0A0A1TZ86</accession>
<feature type="non-terminal residue" evidence="1">
    <location>
        <position position="1"/>
    </location>
</feature>
<protein>
    <submittedName>
        <fullName evidence="1">Cullin, putative</fullName>
    </submittedName>
</protein>
<sequence>MEVTKESVDELYYLLEPFIDIVTMRNEAPTTTCVLASMHDLVYTFFCDHYWDTEGIVLKMIQDIVSSFSKGRYEKFKAVSDDNLILALESEFIIWKRVRKCLKTTFMSVDNLVHCNYVNTMLNCAYRDTFMKQSQAETSKRIMGEISKWRLNGKRL</sequence>
<dbReference type="VEuPathDB" id="AmoebaDB:EIN_044120"/>
<dbReference type="OrthoDB" id="27666at2759"/>
<proteinExistence type="predicted"/>
<keyword evidence="2" id="KW-1185">Reference proteome</keyword>
<evidence type="ECO:0000313" key="2">
    <source>
        <dbReference type="Proteomes" id="UP000014680"/>
    </source>
</evidence>
<dbReference type="OMA" id="LNCAYRD"/>
<reference evidence="1 2" key="1">
    <citation type="submission" date="2012-10" db="EMBL/GenBank/DDBJ databases">
        <authorList>
            <person name="Zafar N."/>
            <person name="Inman J."/>
            <person name="Hall N."/>
            <person name="Lorenzi H."/>
            <person name="Caler E."/>
        </authorList>
    </citation>
    <scope>NUCLEOTIDE SEQUENCE [LARGE SCALE GENOMIC DNA]</scope>
    <source>
        <strain evidence="1 2">IP1</strain>
    </source>
</reference>
<dbReference type="GeneID" id="14885818"/>
<dbReference type="KEGG" id="eiv:EIN_044120"/>
<organism evidence="1 2">
    <name type="scientific">Entamoeba invadens IP1</name>
    <dbReference type="NCBI Taxonomy" id="370355"/>
    <lineage>
        <taxon>Eukaryota</taxon>
        <taxon>Amoebozoa</taxon>
        <taxon>Evosea</taxon>
        <taxon>Archamoebae</taxon>
        <taxon>Mastigamoebida</taxon>
        <taxon>Entamoebidae</taxon>
        <taxon>Entamoeba</taxon>
    </lineage>
</organism>
<dbReference type="EMBL" id="KB206902">
    <property type="protein sequence ID" value="ELP86864.1"/>
    <property type="molecule type" value="Genomic_DNA"/>
</dbReference>
<dbReference type="AlphaFoldDB" id="A0A0A1TZ86"/>